<geneLocation type="plasmid" evidence="3">
    <name>p1-AD2</name>
</geneLocation>
<gene>
    <name evidence="3" type="ORF">RADP37_05450</name>
</gene>
<keyword evidence="3" id="KW-0614">Plasmid</keyword>
<dbReference type="RefSeq" id="WP_168550275.1">
    <property type="nucleotide sequence ID" value="NZ_CP025188.1"/>
</dbReference>
<evidence type="ECO:0000259" key="2">
    <source>
        <dbReference type="Pfam" id="PF24703"/>
    </source>
</evidence>
<protein>
    <recommendedName>
        <fullName evidence="2">DUF7666 domain-containing protein</fullName>
    </recommendedName>
</protein>
<feature type="compositionally biased region" description="Basic residues" evidence="1">
    <location>
        <begin position="1"/>
        <end position="11"/>
    </location>
</feature>
<proteinExistence type="predicted"/>
<dbReference type="InterPro" id="IPR056083">
    <property type="entry name" value="DUF7666"/>
</dbReference>
<reference evidence="3" key="1">
    <citation type="submission" date="2017-12" db="EMBL/GenBank/DDBJ databases">
        <authorList>
            <person name="Martens C."/>
            <person name="Dahlstrom E."/>
            <person name="Barbian K."/>
            <person name="Sykora L."/>
            <person name="Ricklefs S."/>
            <person name="Bruno D."/>
            <person name="Anzick I."/>
            <person name="Myles I."/>
            <person name="Datta S.K."/>
        </authorList>
    </citation>
    <scope>NUCLEOTIDE SEQUENCE</scope>
    <source>
        <strain evidence="3">AD2</strain>
        <plasmid evidence="3">p1-AD2</plasmid>
    </source>
</reference>
<feature type="compositionally biased region" description="Polar residues" evidence="1">
    <location>
        <begin position="210"/>
        <end position="228"/>
    </location>
</feature>
<name>A0A4Y1MS38_9PROT</name>
<dbReference type="EMBL" id="CP025188">
    <property type="protein sequence ID" value="AWV20334.1"/>
    <property type="molecule type" value="Genomic_DNA"/>
</dbReference>
<organism evidence="3">
    <name type="scientific">Roseomonas mucosa</name>
    <dbReference type="NCBI Taxonomy" id="207340"/>
    <lineage>
        <taxon>Bacteria</taxon>
        <taxon>Pseudomonadati</taxon>
        <taxon>Pseudomonadota</taxon>
        <taxon>Alphaproteobacteria</taxon>
        <taxon>Acetobacterales</taxon>
        <taxon>Roseomonadaceae</taxon>
        <taxon>Roseomonas</taxon>
    </lineage>
</organism>
<feature type="region of interest" description="Disordered" evidence="1">
    <location>
        <begin position="197"/>
        <end position="251"/>
    </location>
</feature>
<evidence type="ECO:0000256" key="1">
    <source>
        <dbReference type="SAM" id="MobiDB-lite"/>
    </source>
</evidence>
<feature type="region of interest" description="Disordered" evidence="1">
    <location>
        <begin position="1"/>
        <end position="22"/>
    </location>
</feature>
<feature type="compositionally biased region" description="Pro residues" evidence="1">
    <location>
        <begin position="12"/>
        <end position="21"/>
    </location>
</feature>
<feature type="domain" description="DUF7666" evidence="2">
    <location>
        <begin position="24"/>
        <end position="119"/>
    </location>
</feature>
<sequence length="320" mass="32562">MTAKTPRKRAVKPPPEQPESPAPILAFKGFDQAMQCRGFQYAVGQTYTMDGPIEACRRGFHACENPFDVWSYYNVTDSRFAIVEMGGETSGETSREQGGDSKIAAASITIKAELTLPEFTGRAVDWIVALTKGGKEADDGNGARIGSSGYGARIGSSGNGAQIGSSGNDAQIGSSGYGARIGSSGYGARIGSSGNDAQIGSSGNGARIGSSGNDAQIGSSGNGAQIGSSGNGARIGSSGNGAQIGSSGNGARIDASGENGVVAAAGRENSFRLGAGGCASAPYHDGTRVRFAVAYAGENVEPGVWYSVNERGEFVREDRS</sequence>
<evidence type="ECO:0000313" key="3">
    <source>
        <dbReference type="EMBL" id="AWV20334.1"/>
    </source>
</evidence>
<dbReference type="Pfam" id="PF24703">
    <property type="entry name" value="DUF7666"/>
    <property type="match status" value="1"/>
</dbReference>
<dbReference type="AlphaFoldDB" id="A0A4Y1MS38"/>
<accession>A0A4Y1MS38</accession>